<organism evidence="1 2">
    <name type="scientific">Romanomermis culicivorax</name>
    <name type="common">Nematode worm</name>
    <dbReference type="NCBI Taxonomy" id="13658"/>
    <lineage>
        <taxon>Eukaryota</taxon>
        <taxon>Metazoa</taxon>
        <taxon>Ecdysozoa</taxon>
        <taxon>Nematoda</taxon>
        <taxon>Enoplea</taxon>
        <taxon>Dorylaimia</taxon>
        <taxon>Mermithida</taxon>
        <taxon>Mermithoidea</taxon>
        <taxon>Mermithidae</taxon>
        <taxon>Romanomermis</taxon>
    </lineage>
</organism>
<dbReference type="PROSITE" id="PS51257">
    <property type="entry name" value="PROKAR_LIPOPROTEIN"/>
    <property type="match status" value="1"/>
</dbReference>
<sequence length="63" mass="6971">MSKLTPAKAKSHLAMRAEGFALFNTAFTAGCMYDFSQFITIQPKQAMKFVSRTKSTTSFLVSV</sequence>
<name>A0A915JW11_ROMCU</name>
<proteinExistence type="predicted"/>
<reference evidence="2" key="1">
    <citation type="submission" date="2022-11" db="UniProtKB">
        <authorList>
            <consortium name="WormBaseParasite"/>
        </authorList>
    </citation>
    <scope>IDENTIFICATION</scope>
</reference>
<dbReference type="Proteomes" id="UP000887565">
    <property type="component" value="Unplaced"/>
</dbReference>
<keyword evidence="1" id="KW-1185">Reference proteome</keyword>
<dbReference type="WBParaSite" id="nRc.2.0.1.t30506-RA">
    <property type="protein sequence ID" value="nRc.2.0.1.t30506-RA"/>
    <property type="gene ID" value="nRc.2.0.1.g30506"/>
</dbReference>
<evidence type="ECO:0000313" key="1">
    <source>
        <dbReference type="Proteomes" id="UP000887565"/>
    </source>
</evidence>
<accession>A0A915JW11</accession>
<protein>
    <submittedName>
        <fullName evidence="2">Uncharacterized protein</fullName>
    </submittedName>
</protein>
<evidence type="ECO:0000313" key="2">
    <source>
        <dbReference type="WBParaSite" id="nRc.2.0.1.t30506-RA"/>
    </source>
</evidence>
<dbReference type="AlphaFoldDB" id="A0A915JW11"/>